<evidence type="ECO:0000256" key="4">
    <source>
        <dbReference type="ARBA" id="ARBA00012483"/>
    </source>
</evidence>
<dbReference type="CDD" id="cd16739">
    <property type="entry name" value="RING-HC_RING1"/>
    <property type="match status" value="1"/>
</dbReference>
<keyword evidence="11" id="KW-0805">Transcription regulation</keyword>
<evidence type="ECO:0000256" key="11">
    <source>
        <dbReference type="ARBA" id="ARBA00023015"/>
    </source>
</evidence>
<dbReference type="InterPro" id="IPR013083">
    <property type="entry name" value="Znf_RING/FYVE/PHD"/>
</dbReference>
<feature type="region of interest" description="Disordered" evidence="15">
    <location>
        <begin position="362"/>
        <end position="384"/>
    </location>
</feature>
<keyword evidence="8 14" id="KW-0863">Zinc-finger</keyword>
<dbReference type="Gene3D" id="3.10.20.90">
    <property type="entry name" value="Phosphatidylinositol 3-kinase Catalytic Subunit, Chain A, domain 1"/>
    <property type="match status" value="1"/>
</dbReference>
<dbReference type="SMART" id="SM00184">
    <property type="entry name" value="RING"/>
    <property type="match status" value="1"/>
</dbReference>
<evidence type="ECO:0000256" key="13">
    <source>
        <dbReference type="ARBA" id="ARBA00023242"/>
    </source>
</evidence>
<dbReference type="PROSITE" id="PS00518">
    <property type="entry name" value="ZF_RING_1"/>
    <property type="match status" value="1"/>
</dbReference>
<dbReference type="GO" id="GO:0000151">
    <property type="term" value="C:ubiquitin ligase complex"/>
    <property type="evidence" value="ECO:0007669"/>
    <property type="project" value="InterPro"/>
</dbReference>
<dbReference type="KEGG" id="alim:106528698"/>
<dbReference type="GO" id="GO:0007399">
    <property type="term" value="P:nervous system development"/>
    <property type="evidence" value="ECO:0007669"/>
    <property type="project" value="UniProtKB-ARBA"/>
</dbReference>
<dbReference type="Gene3D" id="3.30.40.10">
    <property type="entry name" value="Zinc/RING finger domain, C3HC4 (zinc finger)"/>
    <property type="match status" value="1"/>
</dbReference>
<gene>
    <name evidence="18 19" type="primary">ring1</name>
</gene>
<reference evidence="18 19" key="1">
    <citation type="submission" date="2025-04" db="UniProtKB">
        <authorList>
            <consortium name="RefSeq"/>
        </authorList>
    </citation>
    <scope>IDENTIFICATION</scope>
    <source>
        <strain evidence="18 19">Quisiro</strain>
        <tissue evidence="18 19">Liver</tissue>
    </source>
</reference>
<dbReference type="GO" id="GO:0016567">
    <property type="term" value="P:protein ubiquitination"/>
    <property type="evidence" value="ECO:0007669"/>
    <property type="project" value="UniProtKB-UniPathway"/>
</dbReference>
<accession>A0A2I4CHC3</accession>
<dbReference type="InterPro" id="IPR001841">
    <property type="entry name" value="Znf_RING"/>
</dbReference>
<dbReference type="InterPro" id="IPR032443">
    <property type="entry name" value="RAWUL"/>
</dbReference>
<evidence type="ECO:0000313" key="19">
    <source>
        <dbReference type="RefSeq" id="XP_013879390.1"/>
    </source>
</evidence>
<feature type="domain" description="RING-type" evidence="16">
    <location>
        <begin position="48"/>
        <end position="88"/>
    </location>
</feature>
<evidence type="ECO:0000256" key="10">
    <source>
        <dbReference type="ARBA" id="ARBA00022833"/>
    </source>
</evidence>
<name>A0A2I4CHC3_AUSLI</name>
<evidence type="ECO:0000256" key="14">
    <source>
        <dbReference type="PROSITE-ProRule" id="PRU00175"/>
    </source>
</evidence>
<evidence type="ECO:0000259" key="16">
    <source>
        <dbReference type="PROSITE" id="PS50089"/>
    </source>
</evidence>
<feature type="compositionally biased region" description="Low complexity" evidence="15">
    <location>
        <begin position="305"/>
        <end position="314"/>
    </location>
</feature>
<evidence type="ECO:0000256" key="5">
    <source>
        <dbReference type="ARBA" id="ARBA00022491"/>
    </source>
</evidence>
<keyword evidence="10" id="KW-0862">Zinc</keyword>
<feature type="compositionally biased region" description="Basic and acidic residues" evidence="15">
    <location>
        <begin position="285"/>
        <end position="298"/>
    </location>
</feature>
<feature type="compositionally biased region" description="Polar residues" evidence="15">
    <location>
        <begin position="185"/>
        <end position="197"/>
    </location>
</feature>
<feature type="compositionally biased region" description="Low complexity" evidence="15">
    <location>
        <begin position="367"/>
        <end position="384"/>
    </location>
</feature>
<comment type="subcellular location">
    <subcellularLocation>
        <location evidence="2">Nucleus</location>
    </subcellularLocation>
</comment>
<dbReference type="Pfam" id="PF13923">
    <property type="entry name" value="zf-C3HC4_2"/>
    <property type="match status" value="1"/>
</dbReference>
<dbReference type="RefSeq" id="XP_013879390.1">
    <property type="nucleotide sequence ID" value="XM_014023936.1"/>
</dbReference>
<keyword evidence="13" id="KW-0539">Nucleus</keyword>
<dbReference type="GeneID" id="106528698"/>
<evidence type="ECO:0000256" key="7">
    <source>
        <dbReference type="ARBA" id="ARBA00022723"/>
    </source>
</evidence>
<dbReference type="UniPathway" id="UPA00143"/>
<evidence type="ECO:0000256" key="12">
    <source>
        <dbReference type="ARBA" id="ARBA00023163"/>
    </source>
</evidence>
<dbReference type="OrthoDB" id="337575at2759"/>
<keyword evidence="9" id="KW-0833">Ubl conjugation pathway</keyword>
<evidence type="ECO:0000256" key="9">
    <source>
        <dbReference type="ARBA" id="ARBA00022786"/>
    </source>
</evidence>
<dbReference type="InterPro" id="IPR043540">
    <property type="entry name" value="RING1/RING2"/>
</dbReference>
<keyword evidence="12" id="KW-0804">Transcription</keyword>
<evidence type="ECO:0000256" key="15">
    <source>
        <dbReference type="SAM" id="MobiDB-lite"/>
    </source>
</evidence>
<dbReference type="FunFam" id="3.30.40.10:FF:000100">
    <property type="entry name" value="E3 ubiquitin-protein ligase RING2"/>
    <property type="match status" value="1"/>
</dbReference>
<protein>
    <recommendedName>
        <fullName evidence="4">RING-type E3 ubiquitin transferase</fullName>
        <ecNumber evidence="4">2.3.2.27</ecNumber>
    </recommendedName>
</protein>
<evidence type="ECO:0000313" key="17">
    <source>
        <dbReference type="Proteomes" id="UP000192220"/>
    </source>
</evidence>
<dbReference type="PANTHER" id="PTHR46076">
    <property type="entry name" value="E3 UBIQUITIN-PROTEIN LIGASE RING1 / RING 2 FAMILY MEMBER"/>
    <property type="match status" value="1"/>
</dbReference>
<dbReference type="PANTHER" id="PTHR46076:SF2">
    <property type="entry name" value="E3 UBIQUITIN-PROTEIN LIGASE RING1"/>
    <property type="match status" value="1"/>
</dbReference>
<dbReference type="GO" id="GO:0061630">
    <property type="term" value="F:ubiquitin protein ligase activity"/>
    <property type="evidence" value="ECO:0007669"/>
    <property type="project" value="UniProtKB-EC"/>
</dbReference>
<dbReference type="AlphaFoldDB" id="A0A2I4CHC3"/>
<comment type="pathway">
    <text evidence="3">Protein modification; protein ubiquitination.</text>
</comment>
<feature type="region of interest" description="Disordered" evidence="15">
    <location>
        <begin position="150"/>
        <end position="232"/>
    </location>
</feature>
<dbReference type="FunFam" id="3.10.20.90:FF:000162">
    <property type="entry name" value="E3 ubiquitin-protein ligase RING1"/>
    <property type="match status" value="1"/>
</dbReference>
<evidence type="ECO:0000256" key="8">
    <source>
        <dbReference type="ARBA" id="ARBA00022771"/>
    </source>
</evidence>
<dbReference type="GO" id="GO:0045892">
    <property type="term" value="P:negative regulation of DNA-templated transcription"/>
    <property type="evidence" value="ECO:0007669"/>
    <property type="project" value="TreeGrafter"/>
</dbReference>
<organism evidence="17 18">
    <name type="scientific">Austrofundulus limnaeus</name>
    <name type="common">Annual killifish</name>
    <dbReference type="NCBI Taxonomy" id="52670"/>
    <lineage>
        <taxon>Eukaryota</taxon>
        <taxon>Metazoa</taxon>
        <taxon>Chordata</taxon>
        <taxon>Craniata</taxon>
        <taxon>Vertebrata</taxon>
        <taxon>Euteleostomi</taxon>
        <taxon>Actinopterygii</taxon>
        <taxon>Neopterygii</taxon>
        <taxon>Teleostei</taxon>
        <taxon>Neoteleostei</taxon>
        <taxon>Acanthomorphata</taxon>
        <taxon>Ovalentaria</taxon>
        <taxon>Atherinomorphae</taxon>
        <taxon>Cyprinodontiformes</taxon>
        <taxon>Rivulidae</taxon>
        <taxon>Austrofundulus</taxon>
    </lineage>
</organism>
<evidence type="ECO:0000256" key="2">
    <source>
        <dbReference type="ARBA" id="ARBA00004123"/>
    </source>
</evidence>
<dbReference type="GO" id="GO:0008270">
    <property type="term" value="F:zinc ion binding"/>
    <property type="evidence" value="ECO:0007669"/>
    <property type="project" value="UniProtKB-KW"/>
</dbReference>
<dbReference type="STRING" id="52670.A0A2I4CHC3"/>
<evidence type="ECO:0000256" key="1">
    <source>
        <dbReference type="ARBA" id="ARBA00000900"/>
    </source>
</evidence>
<keyword evidence="6" id="KW-0808">Transferase</keyword>
<keyword evidence="17" id="KW-1185">Reference proteome</keyword>
<dbReference type="InterPro" id="IPR042741">
    <property type="entry name" value="RING1_RING-HC"/>
</dbReference>
<sequence>MAAPINVQTPSKTWELSLYELHRSPQEAIVDGTEVAVSPRSLHSELMCPICLDMLKNTMTTKECLHRFCSDCIVTALRSGNKECPTCRKKLVSRRSLRRDSNFDALISKIYPSRDEYEAHQRSVLERLNRLHNKEALSSSIEEGLRQQARYRNHRVKKPTLESDNTTFSGGEDNGDSRSHLSHDSAPSNTPHPSGQTPPEAGPSRKQRRASDDGSGPEADSGSPTPPLRRNKERPASEIELVFRPHPQLVHPQDYNQTRFVKTTANATVDHLSKYLALRIALEDRRTDGEAEDGGREEEGGETGGTSRSGEGTSLTNISEKQYTIYITTRGGQFSTLNGSLTLELVNEKYWKVRKPLELYYAPTKDQQQPQAAQQQQKSSQQEG</sequence>
<evidence type="ECO:0000256" key="3">
    <source>
        <dbReference type="ARBA" id="ARBA00004906"/>
    </source>
</evidence>
<dbReference type="EC" id="2.3.2.27" evidence="4"/>
<dbReference type="SUPFAM" id="SSF57850">
    <property type="entry name" value="RING/U-box"/>
    <property type="match status" value="1"/>
</dbReference>
<dbReference type="PROSITE" id="PS50089">
    <property type="entry name" value="ZF_RING_2"/>
    <property type="match status" value="1"/>
</dbReference>
<dbReference type="Pfam" id="PF16207">
    <property type="entry name" value="RAWUL"/>
    <property type="match status" value="1"/>
</dbReference>
<dbReference type="GO" id="GO:0003682">
    <property type="term" value="F:chromatin binding"/>
    <property type="evidence" value="ECO:0007669"/>
    <property type="project" value="TreeGrafter"/>
</dbReference>
<feature type="region of interest" description="Disordered" evidence="15">
    <location>
        <begin position="285"/>
        <end position="316"/>
    </location>
</feature>
<dbReference type="Proteomes" id="UP000192220">
    <property type="component" value="Unplaced"/>
</dbReference>
<dbReference type="RefSeq" id="XP_013879389.1">
    <property type="nucleotide sequence ID" value="XM_014023935.1"/>
</dbReference>
<dbReference type="InterPro" id="IPR017907">
    <property type="entry name" value="Znf_RING_CS"/>
</dbReference>
<evidence type="ECO:0000313" key="18">
    <source>
        <dbReference type="RefSeq" id="XP_013879389.1"/>
    </source>
</evidence>
<evidence type="ECO:0000256" key="6">
    <source>
        <dbReference type="ARBA" id="ARBA00022679"/>
    </source>
</evidence>
<proteinExistence type="predicted"/>
<keyword evidence="5" id="KW-0678">Repressor</keyword>
<comment type="catalytic activity">
    <reaction evidence="1">
        <text>S-ubiquitinyl-[E2 ubiquitin-conjugating enzyme]-L-cysteine + [acceptor protein]-L-lysine = [E2 ubiquitin-conjugating enzyme]-L-cysteine + N(6)-ubiquitinyl-[acceptor protein]-L-lysine.</text>
        <dbReference type="EC" id="2.3.2.27"/>
    </reaction>
</comment>
<keyword evidence="7" id="KW-0479">Metal-binding</keyword>
<dbReference type="GO" id="GO:0031519">
    <property type="term" value="C:PcG protein complex"/>
    <property type="evidence" value="ECO:0007669"/>
    <property type="project" value="TreeGrafter"/>
</dbReference>